<comment type="caution">
    <text evidence="1">The sequence shown here is derived from an EMBL/GenBank/DDBJ whole genome shotgun (WGS) entry which is preliminary data.</text>
</comment>
<proteinExistence type="predicted"/>
<organism evidence="1 2">
    <name type="scientific">Flavobacterium aureirubrum</name>
    <dbReference type="NCBI Taxonomy" id="3133147"/>
    <lineage>
        <taxon>Bacteria</taxon>
        <taxon>Pseudomonadati</taxon>
        <taxon>Bacteroidota</taxon>
        <taxon>Flavobacteriia</taxon>
        <taxon>Flavobacteriales</taxon>
        <taxon>Flavobacteriaceae</taxon>
        <taxon>Flavobacterium</taxon>
    </lineage>
</organism>
<reference evidence="1 2" key="1">
    <citation type="submission" date="2024-03" db="EMBL/GenBank/DDBJ databases">
        <title>Two novel species of the genus Flavobacterium exhibiting potentially degradation of complex polysaccharides.</title>
        <authorList>
            <person name="Lian X."/>
        </authorList>
    </citation>
    <scope>NUCLEOTIDE SEQUENCE [LARGE SCALE GENOMIC DNA]</scope>
    <source>
        <strain evidence="2">j3</strain>
    </source>
</reference>
<protein>
    <submittedName>
        <fullName evidence="1">Uncharacterized protein</fullName>
    </submittedName>
</protein>
<name>A0ABU9N842_9FLAO</name>
<dbReference type="EMBL" id="JBCGDO010000021">
    <property type="protein sequence ID" value="MEM0543611.1"/>
    <property type="molecule type" value="Genomic_DNA"/>
</dbReference>
<dbReference type="InterPro" id="IPR029063">
    <property type="entry name" value="SAM-dependent_MTases_sf"/>
</dbReference>
<sequence length="124" mass="14363">MLVDNKIDNVDYYWHEVDDNHPEQSEYHIITEKYEDNYFDFILIDGRNRDLCALGAIPKLKSKGLFVIDNVNRYIPNNSIAPESLSRNSAPLSEEWATVINILQDWDTKWSSNGVTDTAIFIKP</sequence>
<dbReference type="RefSeq" id="WP_342696801.1">
    <property type="nucleotide sequence ID" value="NZ_JBCGDO010000021.1"/>
</dbReference>
<dbReference type="Gene3D" id="3.40.50.150">
    <property type="entry name" value="Vaccinia Virus protein VP39"/>
    <property type="match status" value="1"/>
</dbReference>
<dbReference type="Proteomes" id="UP001460072">
    <property type="component" value="Unassembled WGS sequence"/>
</dbReference>
<evidence type="ECO:0000313" key="1">
    <source>
        <dbReference type="EMBL" id="MEM0543611.1"/>
    </source>
</evidence>
<evidence type="ECO:0000313" key="2">
    <source>
        <dbReference type="Proteomes" id="UP001460072"/>
    </source>
</evidence>
<keyword evidence="2" id="KW-1185">Reference proteome</keyword>
<accession>A0ABU9N842</accession>
<gene>
    <name evidence="1" type="ORF">WFZ85_13385</name>
</gene>